<protein>
    <submittedName>
        <fullName evidence="1">Uncharacterized protein</fullName>
    </submittedName>
</protein>
<dbReference type="EMBL" id="MN738798">
    <property type="protein sequence ID" value="QHT37512.1"/>
    <property type="molecule type" value="Genomic_DNA"/>
</dbReference>
<dbReference type="AlphaFoldDB" id="A0A6C0F8I2"/>
<sequence>MEKKCCCGIFLYKRKNVVYHEKEMTNYDIYTESNQSNVGNQSNIRNVISPTKYEVTIEAVPVNKN</sequence>
<name>A0A6C0F8I2_9ZZZZ</name>
<reference evidence="1" key="1">
    <citation type="journal article" date="2020" name="Nature">
        <title>Giant virus diversity and host interactions through global metagenomics.</title>
        <authorList>
            <person name="Schulz F."/>
            <person name="Roux S."/>
            <person name="Paez-Espino D."/>
            <person name="Jungbluth S."/>
            <person name="Walsh D.A."/>
            <person name="Denef V.J."/>
            <person name="McMahon K.D."/>
            <person name="Konstantinidis K.T."/>
            <person name="Eloe-Fadrosh E.A."/>
            <person name="Kyrpides N.C."/>
            <person name="Woyke T."/>
        </authorList>
    </citation>
    <scope>NUCLEOTIDE SEQUENCE</scope>
    <source>
        <strain evidence="1">GVMAG-S-ERX555997-44</strain>
    </source>
</reference>
<evidence type="ECO:0000313" key="1">
    <source>
        <dbReference type="EMBL" id="QHT37512.1"/>
    </source>
</evidence>
<organism evidence="1">
    <name type="scientific">viral metagenome</name>
    <dbReference type="NCBI Taxonomy" id="1070528"/>
    <lineage>
        <taxon>unclassified sequences</taxon>
        <taxon>metagenomes</taxon>
        <taxon>organismal metagenomes</taxon>
    </lineage>
</organism>
<proteinExistence type="predicted"/>
<accession>A0A6C0F8I2</accession>